<keyword evidence="2" id="KW-1185">Reference proteome</keyword>
<dbReference type="Proteomes" id="UP000614216">
    <property type="component" value="Unassembled WGS sequence"/>
</dbReference>
<evidence type="ECO:0000313" key="2">
    <source>
        <dbReference type="Proteomes" id="UP000614216"/>
    </source>
</evidence>
<organism evidence="1 2">
    <name type="scientific">Fulvivirga marina</name>
    <dbReference type="NCBI Taxonomy" id="2494733"/>
    <lineage>
        <taxon>Bacteria</taxon>
        <taxon>Pseudomonadati</taxon>
        <taxon>Bacteroidota</taxon>
        <taxon>Cytophagia</taxon>
        <taxon>Cytophagales</taxon>
        <taxon>Fulvivirgaceae</taxon>
        <taxon>Fulvivirga</taxon>
    </lineage>
</organism>
<accession>A0A937KES4</accession>
<comment type="caution">
    <text evidence="1">The sequence shown here is derived from an EMBL/GenBank/DDBJ whole genome shotgun (WGS) entry which is preliminary data.</text>
</comment>
<dbReference type="RefSeq" id="WP_202857005.1">
    <property type="nucleotide sequence ID" value="NZ_JAEUGD010000043.1"/>
</dbReference>
<evidence type="ECO:0000313" key="1">
    <source>
        <dbReference type="EMBL" id="MBL6447468.1"/>
    </source>
</evidence>
<name>A0A937KES4_9BACT</name>
<gene>
    <name evidence="1" type="ORF">JMN32_14210</name>
</gene>
<proteinExistence type="predicted"/>
<protein>
    <submittedName>
        <fullName evidence="1">Uncharacterized protein</fullName>
    </submittedName>
</protein>
<sequence length="78" mass="9077">MTKTFTQDDVIRYVYDEISGEDREELKQAIICDSELQDLYKELIAIKRQLDQSMKSPSDKVTESILNYSKSLNLLSNK</sequence>
<dbReference type="AlphaFoldDB" id="A0A937KES4"/>
<dbReference type="EMBL" id="JAEUGD010000043">
    <property type="protein sequence ID" value="MBL6447468.1"/>
    <property type="molecule type" value="Genomic_DNA"/>
</dbReference>
<reference evidence="1" key="1">
    <citation type="submission" date="2021-01" db="EMBL/GenBank/DDBJ databases">
        <title>Fulvivirga kasyanovii gen. nov., sp nov., a novel member of the phylum Bacteroidetes isolated from seawater in a mussel farm.</title>
        <authorList>
            <person name="Zhao L.-H."/>
            <person name="Wang Z.-J."/>
        </authorList>
    </citation>
    <scope>NUCLEOTIDE SEQUENCE</scope>
    <source>
        <strain evidence="1">29W222</strain>
    </source>
</reference>